<accession>A0ACC2XGM7</accession>
<evidence type="ECO:0000313" key="2">
    <source>
        <dbReference type="Proteomes" id="UP001234202"/>
    </source>
</evidence>
<dbReference type="EMBL" id="JASBWV010000014">
    <property type="protein sequence ID" value="KAJ9122796.1"/>
    <property type="molecule type" value="Genomic_DNA"/>
</dbReference>
<comment type="caution">
    <text evidence="1">The sequence shown here is derived from an EMBL/GenBank/DDBJ whole genome shotgun (WGS) entry which is preliminary data.</text>
</comment>
<protein>
    <submittedName>
        <fullName evidence="1">Uncharacterized protein</fullName>
    </submittedName>
</protein>
<reference evidence="1" key="1">
    <citation type="submission" date="2023-04" db="EMBL/GenBank/DDBJ databases">
        <title>Draft Genome sequencing of Naganishia species isolated from polar environments using Oxford Nanopore Technology.</title>
        <authorList>
            <person name="Leo P."/>
            <person name="Venkateswaran K."/>
        </authorList>
    </citation>
    <scope>NUCLEOTIDE SEQUENCE</scope>
    <source>
        <strain evidence="1">DBVPG 5303</strain>
    </source>
</reference>
<dbReference type="Proteomes" id="UP001234202">
    <property type="component" value="Unassembled WGS sequence"/>
</dbReference>
<sequence>MDHPPARSDAQAPAGPEVAANTANTQSSSAGEKIQVLSHNQYKTPRLRRENLSPSPLAQFQQWLGEAMNPPDPVAEAGTGETIKLDAVHEPEAMTICTSLPTGIPSARIVLLKQVDTQGFVFYTNYHSRKSRELDTNPYASLAFYWREQSRSVRVVGRAEKVSRAESEEYFASRPRGSQVGAWASRQSEEVEDEQQVEKWVEEVEEKYKDQPVPCPPHWGGWRIIPL</sequence>
<name>A0ACC2XGM7_9TREE</name>
<organism evidence="1 2">
    <name type="scientific">Naganishia onofrii</name>
    <dbReference type="NCBI Taxonomy" id="1851511"/>
    <lineage>
        <taxon>Eukaryota</taxon>
        <taxon>Fungi</taxon>
        <taxon>Dikarya</taxon>
        <taxon>Basidiomycota</taxon>
        <taxon>Agaricomycotina</taxon>
        <taxon>Tremellomycetes</taxon>
        <taxon>Filobasidiales</taxon>
        <taxon>Filobasidiaceae</taxon>
        <taxon>Naganishia</taxon>
    </lineage>
</organism>
<evidence type="ECO:0000313" key="1">
    <source>
        <dbReference type="EMBL" id="KAJ9122796.1"/>
    </source>
</evidence>
<gene>
    <name evidence="1" type="ORF">QFC24_004227</name>
</gene>
<proteinExistence type="predicted"/>
<keyword evidence="2" id="KW-1185">Reference proteome</keyword>